<dbReference type="GeneID" id="95615537"/>
<name>A0A5J6JDM7_STRVI</name>
<evidence type="ECO:0008006" key="4">
    <source>
        <dbReference type="Google" id="ProtNLM"/>
    </source>
</evidence>
<reference evidence="2 3" key="1">
    <citation type="submission" date="2017-09" db="EMBL/GenBank/DDBJ databases">
        <authorList>
            <person name="Lee N."/>
            <person name="Cho B.-K."/>
        </authorList>
    </citation>
    <scope>NUCLEOTIDE SEQUENCE [LARGE SCALE GENOMIC DNA]</scope>
    <source>
        <strain evidence="2 3">ATCC 27476</strain>
    </source>
</reference>
<keyword evidence="1" id="KW-0732">Signal</keyword>
<dbReference type="AlphaFoldDB" id="A0A5J6JDM7"/>
<evidence type="ECO:0000256" key="1">
    <source>
        <dbReference type="SAM" id="SignalP"/>
    </source>
</evidence>
<organism evidence="2 3">
    <name type="scientific">Streptomyces vinaceus</name>
    <dbReference type="NCBI Taxonomy" id="1960"/>
    <lineage>
        <taxon>Bacteria</taxon>
        <taxon>Bacillati</taxon>
        <taxon>Actinomycetota</taxon>
        <taxon>Actinomycetes</taxon>
        <taxon>Kitasatosporales</taxon>
        <taxon>Streptomycetaceae</taxon>
        <taxon>Streptomyces</taxon>
    </lineage>
</organism>
<feature type="signal peptide" evidence="1">
    <location>
        <begin position="1"/>
        <end position="28"/>
    </location>
</feature>
<dbReference type="EMBL" id="CP023692">
    <property type="protein sequence ID" value="QEV49407.1"/>
    <property type="molecule type" value="Genomic_DNA"/>
</dbReference>
<keyword evidence="3" id="KW-1185">Reference proteome</keyword>
<proteinExistence type="predicted"/>
<dbReference type="Proteomes" id="UP000325563">
    <property type="component" value="Chromosome"/>
</dbReference>
<sequence>MTKKWLARLAAVLAVPTMVIGISSPASATDQYVTLTTNGKLVASLHFYDDGDDWGLFDLEADGHGVRAFVEVRTFGSGAWQDWATWYNGKGAGTGVGKTDGDLRSVDKYRAQVCTVDGSGDRTPVACSAWMSIQE</sequence>
<protein>
    <recommendedName>
        <fullName evidence="4">Secreted protein</fullName>
    </recommendedName>
</protein>
<evidence type="ECO:0000313" key="2">
    <source>
        <dbReference type="EMBL" id="QEV49407.1"/>
    </source>
</evidence>
<dbReference type="KEGG" id="svn:CP980_33995"/>
<dbReference type="RefSeq" id="WP_123517868.1">
    <property type="nucleotide sequence ID" value="NZ_BNBW01000006.1"/>
</dbReference>
<gene>
    <name evidence="2" type="ORF">CP980_33995</name>
</gene>
<accession>A0A5J6JDM7</accession>
<evidence type="ECO:0000313" key="3">
    <source>
        <dbReference type="Proteomes" id="UP000325563"/>
    </source>
</evidence>
<feature type="chain" id="PRO_5023852750" description="Secreted protein" evidence="1">
    <location>
        <begin position="29"/>
        <end position="135"/>
    </location>
</feature>